<organism evidence="2 3">
    <name type="scientific">Anaerococcus nagyae</name>
    <dbReference type="NCBI Taxonomy" id="1755241"/>
    <lineage>
        <taxon>Bacteria</taxon>
        <taxon>Bacillati</taxon>
        <taxon>Bacillota</taxon>
        <taxon>Tissierellia</taxon>
        <taxon>Tissierellales</taxon>
        <taxon>Peptoniphilaceae</taxon>
        <taxon>Anaerococcus</taxon>
    </lineage>
</organism>
<dbReference type="EMBL" id="QVEU01000010">
    <property type="protein sequence ID" value="RGB74582.1"/>
    <property type="molecule type" value="Genomic_DNA"/>
</dbReference>
<comment type="caution">
    <text evidence="2">The sequence shown here is derived from an EMBL/GenBank/DDBJ whole genome shotgun (WGS) entry which is preliminary data.</text>
</comment>
<name>A0A3E2TFK6_9FIRM</name>
<dbReference type="RefSeq" id="WP_117522292.1">
    <property type="nucleotide sequence ID" value="NZ_JAGGLS010000007.1"/>
</dbReference>
<dbReference type="InterPro" id="IPR025874">
    <property type="entry name" value="DZR"/>
</dbReference>
<proteinExistence type="predicted"/>
<reference evidence="2 3" key="1">
    <citation type="submission" date="2018-08" db="EMBL/GenBank/DDBJ databases">
        <title>A genome reference for cultivated species of the human gut microbiota.</title>
        <authorList>
            <person name="Zou Y."/>
            <person name="Xue W."/>
            <person name="Luo G."/>
        </authorList>
    </citation>
    <scope>NUCLEOTIDE SEQUENCE [LARGE SCALE GENOMIC DNA]</scope>
    <source>
        <strain evidence="2 3">OF01-3</strain>
    </source>
</reference>
<dbReference type="AlphaFoldDB" id="A0A3E2TFK6"/>
<gene>
    <name evidence="2" type="ORF">DXA39_08520</name>
</gene>
<protein>
    <submittedName>
        <fullName evidence="2">Zinc ribbon domain-containing protein</fullName>
    </submittedName>
</protein>
<dbReference type="OrthoDB" id="1493699at2"/>
<keyword evidence="3" id="KW-1185">Reference proteome</keyword>
<sequence length="147" mass="16693">MDFFGKVGKTMAGVGENIGINSDITRMNNEIEKEEVKINQLFYFIGKSYYEAHKNDINAEEHDRILQVNNSLSRIDKLKEEINSLRNVTVCDNCGSEIPINSTYCIKCGAKVREVQKQEFLCPSCNKAVGKDEIFCRNCGTKLKDNE</sequence>
<feature type="domain" description="DZANK-type" evidence="1">
    <location>
        <begin position="91"/>
        <end position="140"/>
    </location>
</feature>
<evidence type="ECO:0000313" key="3">
    <source>
        <dbReference type="Proteomes" id="UP000261011"/>
    </source>
</evidence>
<evidence type="ECO:0000259" key="1">
    <source>
        <dbReference type="Pfam" id="PF12773"/>
    </source>
</evidence>
<accession>A0A3E2TFK6</accession>
<dbReference type="Proteomes" id="UP000261011">
    <property type="component" value="Unassembled WGS sequence"/>
</dbReference>
<dbReference type="Gene3D" id="4.10.1060.50">
    <property type="match status" value="1"/>
</dbReference>
<evidence type="ECO:0000313" key="2">
    <source>
        <dbReference type="EMBL" id="RGB74582.1"/>
    </source>
</evidence>
<dbReference type="InterPro" id="IPR038587">
    <property type="entry name" value="Ribosomal_eL40_sf"/>
</dbReference>
<dbReference type="Pfam" id="PF12773">
    <property type="entry name" value="DZR"/>
    <property type="match status" value="1"/>
</dbReference>